<sequence length="230" mass="26147">MSLATLPEPNEDVIVAREPVMGDPNAVRVLFHIRLALVIAITDWVELGLKVGLPVDADLFEVLTQRAVIREAEKLALTYLTGRVRTASQVRSMFKRKEVDDAVAAAVVKRLQARNIIDDERYATWFVEQAGVRAGRQQLMAKLLRRGIERETAKQVIDRHFTSDDELQAARLIAEKYLRRHGRIEEYKDKMKLLQHLARRGFSQDVAMEIVKIIQNEDGNTGEASKDVFS</sequence>
<dbReference type="Pfam" id="PF21981">
    <property type="entry name" value="RecX_HTH3"/>
    <property type="match status" value="1"/>
</dbReference>
<evidence type="ECO:0000259" key="7">
    <source>
        <dbReference type="Pfam" id="PF21982"/>
    </source>
</evidence>
<organism evidence="8 9">
    <name type="scientific">Alicyclobacillus fodiniaquatilis</name>
    <dbReference type="NCBI Taxonomy" id="1661150"/>
    <lineage>
        <taxon>Bacteria</taxon>
        <taxon>Bacillati</taxon>
        <taxon>Bacillota</taxon>
        <taxon>Bacilli</taxon>
        <taxon>Bacillales</taxon>
        <taxon>Alicyclobacillaceae</taxon>
        <taxon>Alicyclobacillus</taxon>
    </lineage>
</organism>
<gene>
    <name evidence="5" type="primary">recX</name>
    <name evidence="8" type="ORF">ACFSB2_07970</name>
</gene>
<name>A0ABW4JFW5_9BACL</name>
<dbReference type="InterPro" id="IPR003783">
    <property type="entry name" value="Regulatory_RecX"/>
</dbReference>
<evidence type="ECO:0000256" key="2">
    <source>
        <dbReference type="ARBA" id="ARBA00009695"/>
    </source>
</evidence>
<dbReference type="PANTHER" id="PTHR33602:SF1">
    <property type="entry name" value="REGULATORY PROTEIN RECX FAMILY PROTEIN"/>
    <property type="match status" value="1"/>
</dbReference>
<dbReference type="Gene3D" id="1.10.10.10">
    <property type="entry name" value="Winged helix-like DNA-binding domain superfamily/Winged helix DNA-binding domain"/>
    <property type="match status" value="2"/>
</dbReference>
<dbReference type="HAMAP" id="MF_01114">
    <property type="entry name" value="RecX"/>
    <property type="match status" value="1"/>
</dbReference>
<dbReference type="InterPro" id="IPR053926">
    <property type="entry name" value="RecX_HTH_1st"/>
</dbReference>
<evidence type="ECO:0000256" key="4">
    <source>
        <dbReference type="ARBA" id="ARBA00022490"/>
    </source>
</evidence>
<feature type="domain" description="RecX third three-helical" evidence="6">
    <location>
        <begin position="164"/>
        <end position="210"/>
    </location>
</feature>
<comment type="subcellular location">
    <subcellularLocation>
        <location evidence="1 5">Cytoplasm</location>
    </subcellularLocation>
</comment>
<dbReference type="Proteomes" id="UP001597079">
    <property type="component" value="Unassembled WGS sequence"/>
</dbReference>
<comment type="caution">
    <text evidence="8">The sequence shown here is derived from an EMBL/GenBank/DDBJ whole genome shotgun (WGS) entry which is preliminary data.</text>
</comment>
<keyword evidence="9" id="KW-1185">Reference proteome</keyword>
<dbReference type="PANTHER" id="PTHR33602">
    <property type="entry name" value="REGULATORY PROTEIN RECX FAMILY PROTEIN"/>
    <property type="match status" value="1"/>
</dbReference>
<evidence type="ECO:0000313" key="8">
    <source>
        <dbReference type="EMBL" id="MFD1674634.1"/>
    </source>
</evidence>
<dbReference type="Pfam" id="PF21982">
    <property type="entry name" value="RecX_HTH1"/>
    <property type="match status" value="1"/>
</dbReference>
<proteinExistence type="inferred from homology"/>
<comment type="function">
    <text evidence="5">Modulates RecA activity.</text>
</comment>
<dbReference type="InterPro" id="IPR053925">
    <property type="entry name" value="RecX_HTH_3rd"/>
</dbReference>
<feature type="domain" description="RecX first three-helical" evidence="7">
    <location>
        <begin position="75"/>
        <end position="111"/>
    </location>
</feature>
<keyword evidence="4 5" id="KW-0963">Cytoplasm</keyword>
<evidence type="ECO:0000256" key="5">
    <source>
        <dbReference type="HAMAP-Rule" id="MF_01114"/>
    </source>
</evidence>
<accession>A0ABW4JFW5</accession>
<dbReference type="EMBL" id="JBHUCX010000020">
    <property type="protein sequence ID" value="MFD1674634.1"/>
    <property type="molecule type" value="Genomic_DNA"/>
</dbReference>
<evidence type="ECO:0000313" key="9">
    <source>
        <dbReference type="Proteomes" id="UP001597079"/>
    </source>
</evidence>
<dbReference type="InterPro" id="IPR036388">
    <property type="entry name" value="WH-like_DNA-bd_sf"/>
</dbReference>
<comment type="similarity">
    <text evidence="2 5">Belongs to the RecX family.</text>
</comment>
<evidence type="ECO:0000259" key="6">
    <source>
        <dbReference type="Pfam" id="PF21981"/>
    </source>
</evidence>
<protein>
    <recommendedName>
        <fullName evidence="3 5">Regulatory protein RecX</fullName>
    </recommendedName>
</protein>
<dbReference type="RefSeq" id="WP_377942493.1">
    <property type="nucleotide sequence ID" value="NZ_JBHUCX010000020.1"/>
</dbReference>
<evidence type="ECO:0000256" key="3">
    <source>
        <dbReference type="ARBA" id="ARBA00018111"/>
    </source>
</evidence>
<evidence type="ECO:0000256" key="1">
    <source>
        <dbReference type="ARBA" id="ARBA00004496"/>
    </source>
</evidence>
<reference evidence="9" key="1">
    <citation type="journal article" date="2019" name="Int. J. Syst. Evol. Microbiol.">
        <title>The Global Catalogue of Microorganisms (GCM) 10K type strain sequencing project: providing services to taxonomists for standard genome sequencing and annotation.</title>
        <authorList>
            <consortium name="The Broad Institute Genomics Platform"/>
            <consortium name="The Broad Institute Genome Sequencing Center for Infectious Disease"/>
            <person name="Wu L."/>
            <person name="Ma J."/>
        </authorList>
    </citation>
    <scope>NUCLEOTIDE SEQUENCE [LARGE SCALE GENOMIC DNA]</scope>
    <source>
        <strain evidence="9">CGMCC 1.12286</strain>
    </source>
</reference>